<organism evidence="18 19">
    <name type="scientific">Vibrio scophthalmi</name>
    <dbReference type="NCBI Taxonomy" id="45658"/>
    <lineage>
        <taxon>Bacteria</taxon>
        <taxon>Pseudomonadati</taxon>
        <taxon>Pseudomonadota</taxon>
        <taxon>Gammaproteobacteria</taxon>
        <taxon>Vibrionales</taxon>
        <taxon>Vibrionaceae</taxon>
        <taxon>Vibrio</taxon>
    </lineage>
</organism>
<dbReference type="Gene3D" id="1.10.441.10">
    <property type="entry name" value="Phosphomannose Isomerase, domain 2"/>
    <property type="match status" value="1"/>
</dbReference>
<evidence type="ECO:0000313" key="18">
    <source>
        <dbReference type="EMBL" id="ANU38940.1"/>
    </source>
</evidence>
<dbReference type="InterPro" id="IPR046457">
    <property type="entry name" value="PMI_typeI_cat"/>
</dbReference>
<dbReference type="GO" id="GO:0009298">
    <property type="term" value="P:GDP-mannose biosynthetic process"/>
    <property type="evidence" value="ECO:0007669"/>
    <property type="project" value="InterPro"/>
</dbReference>
<evidence type="ECO:0000256" key="5">
    <source>
        <dbReference type="ARBA" id="ARBA00018236"/>
    </source>
</evidence>
<feature type="binding site" evidence="14">
    <location>
        <position position="263"/>
    </location>
    <ligand>
        <name>Zn(2+)</name>
        <dbReference type="ChEBI" id="CHEBI:29105"/>
    </ligand>
</feature>
<evidence type="ECO:0000256" key="4">
    <source>
        <dbReference type="ARBA" id="ARBA00011956"/>
    </source>
</evidence>
<feature type="binding site" evidence="14">
    <location>
        <position position="100"/>
    </location>
    <ligand>
        <name>Zn(2+)</name>
        <dbReference type="ChEBI" id="CHEBI:29105"/>
    </ligand>
</feature>
<dbReference type="EMBL" id="CP016415">
    <property type="protein sequence ID" value="ANU38940.1"/>
    <property type="molecule type" value="Genomic_DNA"/>
</dbReference>
<feature type="domain" description="Phosphomannose isomerase type I helical insertion" evidence="16">
    <location>
        <begin position="178"/>
        <end position="244"/>
    </location>
</feature>
<dbReference type="PANTHER" id="PTHR10309">
    <property type="entry name" value="MANNOSE-6-PHOSPHATE ISOMERASE"/>
    <property type="match status" value="1"/>
</dbReference>
<keyword evidence="9 18" id="KW-0413">Isomerase</keyword>
<gene>
    <name evidence="18" type="ORF">VSVS05_03904</name>
</gene>
<evidence type="ECO:0000259" key="15">
    <source>
        <dbReference type="Pfam" id="PF20511"/>
    </source>
</evidence>
<evidence type="ECO:0000256" key="9">
    <source>
        <dbReference type="ARBA" id="ARBA00023235"/>
    </source>
</evidence>
<dbReference type="Pfam" id="PF20511">
    <property type="entry name" value="PMI_typeI_cat"/>
    <property type="match status" value="1"/>
</dbReference>
<dbReference type="STRING" id="45658.VSVS12_03337"/>
<evidence type="ECO:0000256" key="12">
    <source>
        <dbReference type="ARBA" id="ARBA00058469"/>
    </source>
</evidence>
<feature type="domain" description="Mannose-6-phosphate isomerase cupin" evidence="17">
    <location>
        <begin position="321"/>
        <end position="397"/>
    </location>
</feature>
<accession>A0A1C7FG24</accession>
<dbReference type="EC" id="5.3.1.8" evidence="4"/>
<evidence type="ECO:0000256" key="3">
    <source>
        <dbReference type="ARBA" id="ARBA00010772"/>
    </source>
</evidence>
<dbReference type="GeneID" id="96874109"/>
<name>A0A1C7FG24_9VIBR</name>
<feature type="binding site" evidence="14">
    <location>
        <position position="135"/>
    </location>
    <ligand>
        <name>Zn(2+)</name>
        <dbReference type="ChEBI" id="CHEBI:29105"/>
    </ligand>
</feature>
<dbReference type="Proteomes" id="UP000092528">
    <property type="component" value="Chromosome 2"/>
</dbReference>
<comment type="catalytic activity">
    <reaction evidence="1">
        <text>D-mannose 6-phosphate = D-fructose 6-phosphate</text>
        <dbReference type="Rhea" id="RHEA:12356"/>
        <dbReference type="ChEBI" id="CHEBI:58735"/>
        <dbReference type="ChEBI" id="CHEBI:61527"/>
        <dbReference type="EC" id="5.3.1.8"/>
    </reaction>
</comment>
<keyword evidence="7 14" id="KW-0479">Metal-binding</keyword>
<evidence type="ECO:0000256" key="13">
    <source>
        <dbReference type="PIRSR" id="PIRSR001480-1"/>
    </source>
</evidence>
<evidence type="ECO:0000256" key="11">
    <source>
        <dbReference type="ARBA" id="ARBA00030762"/>
    </source>
</evidence>
<dbReference type="PROSITE" id="PS00966">
    <property type="entry name" value="PMI_I_2"/>
    <property type="match status" value="1"/>
</dbReference>
<dbReference type="InterPro" id="IPR046458">
    <property type="entry name" value="PMI_typeI_hel"/>
</dbReference>
<evidence type="ECO:0000256" key="7">
    <source>
        <dbReference type="ARBA" id="ARBA00022723"/>
    </source>
</evidence>
<dbReference type="Pfam" id="PF21621">
    <property type="entry name" value="MPI_cupin_dom"/>
    <property type="match status" value="1"/>
</dbReference>
<evidence type="ECO:0000256" key="14">
    <source>
        <dbReference type="PIRSR" id="PIRSR001480-2"/>
    </source>
</evidence>
<dbReference type="PANTHER" id="PTHR10309:SF0">
    <property type="entry name" value="MANNOSE-6-PHOSPHATE ISOMERASE"/>
    <property type="match status" value="1"/>
</dbReference>
<feature type="binding site" evidence="14">
    <location>
        <position position="98"/>
    </location>
    <ligand>
        <name>Zn(2+)</name>
        <dbReference type="ChEBI" id="CHEBI:29105"/>
    </ligand>
</feature>
<proteinExistence type="inferred from homology"/>
<evidence type="ECO:0000259" key="17">
    <source>
        <dbReference type="Pfam" id="PF21621"/>
    </source>
</evidence>
<evidence type="ECO:0000256" key="8">
    <source>
        <dbReference type="ARBA" id="ARBA00022833"/>
    </source>
</evidence>
<sequence length="397" mass="43844">MSHALYKLDNVIQNYIWGSQTAITELFGIGNPDHQPQAEIWMGAHPNGCSKIASNGMLLSDLIAQDPVSVLGDYTVERFGELPYLFKVLSADKPLSVQVHPSRSKAIQGYQKENSQGIELAAGNRNYKDANHKPELVYALTFYKAMNGFRPINDIVALFNQANIETLRGEIDALQDRPSAAGLRAFFSVVMNLSGEQKKQALSELHQAIESKAKTSKAREAFALIAEFSHEYADDIGLFSPLMLNVVELEPGEAMFLHAETPHAYVKGTGLEIMANSDNVLRAGLTPKHMDVAELIDNTKFVSVDPTQIKLTPYQMENKIGYPIPVDDFAFEVLKADIEEKAQYVRGAEILFCVEGQVTVRDNHESVTLKAGESVFVCSSAKVYHYQGVGTLARAFN</sequence>
<dbReference type="CDD" id="cd07011">
    <property type="entry name" value="cupin_PMI_type_I_N"/>
    <property type="match status" value="1"/>
</dbReference>
<dbReference type="PATRIC" id="fig|45658.7.peg.3871"/>
<evidence type="ECO:0000256" key="2">
    <source>
        <dbReference type="ARBA" id="ARBA00004496"/>
    </source>
</evidence>
<dbReference type="InterPro" id="IPR049071">
    <property type="entry name" value="MPI_cupin_dom"/>
</dbReference>
<comment type="subcellular location">
    <subcellularLocation>
        <location evidence="2">Cytoplasm</location>
    </subcellularLocation>
</comment>
<dbReference type="InterPro" id="IPR001250">
    <property type="entry name" value="Man6P_Isoase-1"/>
</dbReference>
<evidence type="ECO:0000259" key="16">
    <source>
        <dbReference type="Pfam" id="PF20512"/>
    </source>
</evidence>
<dbReference type="InterPro" id="IPR011051">
    <property type="entry name" value="RmlC_Cupin_sf"/>
</dbReference>
<reference evidence="18 19" key="1">
    <citation type="submission" date="2016-07" db="EMBL/GenBank/DDBJ databases">
        <title>Genome sequencing of Vibrio scophthalmi strain VS-05, an isolated from Paralichthys olivaceus.</title>
        <authorList>
            <person name="Han H.-J."/>
        </authorList>
    </citation>
    <scope>NUCLEOTIDE SEQUENCE [LARGE SCALE GENOMIC DNA]</scope>
    <source>
        <strain evidence="18 19">VS-05</strain>
    </source>
</reference>
<dbReference type="GO" id="GO:0005975">
    <property type="term" value="P:carbohydrate metabolic process"/>
    <property type="evidence" value="ECO:0007669"/>
    <property type="project" value="InterPro"/>
</dbReference>
<evidence type="ECO:0000256" key="1">
    <source>
        <dbReference type="ARBA" id="ARBA00000757"/>
    </source>
</evidence>
<dbReference type="SUPFAM" id="SSF51182">
    <property type="entry name" value="RmlC-like cupins"/>
    <property type="match status" value="1"/>
</dbReference>
<comment type="function">
    <text evidence="12">Involved in the conversion of glucose to GDP-L-fucose, which can be converted to L-fucose, a capsular polysaccharide.</text>
</comment>
<evidence type="ECO:0000313" key="19">
    <source>
        <dbReference type="Proteomes" id="UP000092528"/>
    </source>
</evidence>
<dbReference type="FunFam" id="2.60.120.10:FF:000030">
    <property type="entry name" value="Mannose-6-phosphate isomerase ManA"/>
    <property type="match status" value="1"/>
</dbReference>
<comment type="similarity">
    <text evidence="3">Belongs to the mannose-6-phosphate isomerase type 1 family.</text>
</comment>
<dbReference type="PIRSF" id="PIRSF001480">
    <property type="entry name" value="Mannose-6-phosphate_isomerase"/>
    <property type="match status" value="1"/>
</dbReference>
<keyword evidence="6" id="KW-0963">Cytoplasm</keyword>
<evidence type="ECO:0000256" key="10">
    <source>
        <dbReference type="ARBA" id="ARBA00029741"/>
    </source>
</evidence>
<dbReference type="GO" id="GO:0004476">
    <property type="term" value="F:mannose-6-phosphate isomerase activity"/>
    <property type="evidence" value="ECO:0007669"/>
    <property type="project" value="UniProtKB-EC"/>
</dbReference>
<dbReference type="GO" id="GO:0005829">
    <property type="term" value="C:cytosol"/>
    <property type="evidence" value="ECO:0007669"/>
    <property type="project" value="TreeGrafter"/>
</dbReference>
<dbReference type="GO" id="GO:0008270">
    <property type="term" value="F:zinc ion binding"/>
    <property type="evidence" value="ECO:0007669"/>
    <property type="project" value="InterPro"/>
</dbReference>
<dbReference type="InterPro" id="IPR016305">
    <property type="entry name" value="Mannose-6-P_Isomerase"/>
</dbReference>
<dbReference type="PRINTS" id="PR00714">
    <property type="entry name" value="MAN6PISMRASE"/>
</dbReference>
<keyword evidence="19" id="KW-1185">Reference proteome</keyword>
<dbReference type="NCBIfam" id="TIGR00218">
    <property type="entry name" value="manA"/>
    <property type="match status" value="1"/>
</dbReference>
<dbReference type="AlphaFoldDB" id="A0A1C7FG24"/>
<feature type="active site" evidence="13">
    <location>
        <position position="282"/>
    </location>
</feature>
<dbReference type="Pfam" id="PF20512">
    <property type="entry name" value="PMI_typeI_hel"/>
    <property type="match status" value="1"/>
</dbReference>
<protein>
    <recommendedName>
        <fullName evidence="5">Mannose-6-phosphate isomerase</fullName>
        <ecNumber evidence="4">5.3.1.8</ecNumber>
    </recommendedName>
    <alternativeName>
        <fullName evidence="10">Phosphohexomutase</fullName>
    </alternativeName>
    <alternativeName>
        <fullName evidence="11">Phosphomannose isomerase</fullName>
    </alternativeName>
</protein>
<evidence type="ECO:0000256" key="6">
    <source>
        <dbReference type="ARBA" id="ARBA00022490"/>
    </source>
</evidence>
<feature type="domain" description="Phosphomannose isomerase type I catalytic" evidence="15">
    <location>
        <begin position="5"/>
        <end position="151"/>
    </location>
</feature>
<keyword evidence="8 14" id="KW-0862">Zinc</keyword>
<dbReference type="InterPro" id="IPR018050">
    <property type="entry name" value="Pmannose_isomerase-type1_CS"/>
</dbReference>
<comment type="cofactor">
    <cofactor evidence="14">
        <name>Zn(2+)</name>
        <dbReference type="ChEBI" id="CHEBI:29105"/>
    </cofactor>
    <text evidence="14">Binds 1 zinc ion per subunit.</text>
</comment>
<dbReference type="RefSeq" id="WP_065546571.1">
    <property type="nucleotide sequence ID" value="NZ_CP016415.1"/>
</dbReference>
<dbReference type="InterPro" id="IPR014710">
    <property type="entry name" value="RmlC-like_jellyroll"/>
</dbReference>
<dbReference type="Gene3D" id="2.60.120.10">
    <property type="entry name" value="Jelly Rolls"/>
    <property type="match status" value="2"/>
</dbReference>
<dbReference type="PROSITE" id="PS00965">
    <property type="entry name" value="PMI_I_1"/>
    <property type="match status" value="1"/>
</dbReference>